<accession>A0ABQ9H2C1</accession>
<organism evidence="2 3">
    <name type="scientific">Dryococelus australis</name>
    <dbReference type="NCBI Taxonomy" id="614101"/>
    <lineage>
        <taxon>Eukaryota</taxon>
        <taxon>Metazoa</taxon>
        <taxon>Ecdysozoa</taxon>
        <taxon>Arthropoda</taxon>
        <taxon>Hexapoda</taxon>
        <taxon>Insecta</taxon>
        <taxon>Pterygota</taxon>
        <taxon>Neoptera</taxon>
        <taxon>Polyneoptera</taxon>
        <taxon>Phasmatodea</taxon>
        <taxon>Verophasmatodea</taxon>
        <taxon>Anareolatae</taxon>
        <taxon>Phasmatidae</taxon>
        <taxon>Eurycanthinae</taxon>
        <taxon>Dryococelus</taxon>
    </lineage>
</organism>
<evidence type="ECO:0000256" key="1">
    <source>
        <dbReference type="SAM" id="MobiDB-lite"/>
    </source>
</evidence>
<sequence length="269" mass="29981">MKKRTWGGGGGKQKHLELRESASQSHFFLRELSERAEAIEAPAVRVSRRHGDRWPASDGAPLWWQTAQLAAVGGRERRREPRAGAQSCGDRRRVRNRDTREREREFRARVCLCSCVCACVCARACAFASAHRPARNFTPSPFVERECRPEPAHGVLPLRPGRSLFPFRRSPSCAGQTGGSRPPSSGTRIARDEVLGCPCARATVASARDCAVKKEDVVAQFEFVSVQSDAPSKMDILPSGNIFRELQDIHDTGYFSAQPSLEDHWQQVR</sequence>
<name>A0ABQ9H2C1_9NEOP</name>
<dbReference type="Proteomes" id="UP001159363">
    <property type="component" value="Chromosome 6"/>
</dbReference>
<gene>
    <name evidence="2" type="ORF">PR048_018998</name>
</gene>
<reference evidence="2 3" key="1">
    <citation type="submission" date="2023-02" db="EMBL/GenBank/DDBJ databases">
        <title>LHISI_Scaffold_Assembly.</title>
        <authorList>
            <person name="Stuart O.P."/>
            <person name="Cleave R."/>
            <person name="Magrath M.J.L."/>
            <person name="Mikheyev A.S."/>
        </authorList>
    </citation>
    <scope>NUCLEOTIDE SEQUENCE [LARGE SCALE GENOMIC DNA]</scope>
    <source>
        <strain evidence="2">Daus_M_001</strain>
        <tissue evidence="2">Leg muscle</tissue>
    </source>
</reference>
<evidence type="ECO:0000313" key="2">
    <source>
        <dbReference type="EMBL" id="KAJ8878420.1"/>
    </source>
</evidence>
<proteinExistence type="predicted"/>
<comment type="caution">
    <text evidence="2">The sequence shown here is derived from an EMBL/GenBank/DDBJ whole genome shotgun (WGS) entry which is preliminary data.</text>
</comment>
<keyword evidence="3" id="KW-1185">Reference proteome</keyword>
<dbReference type="EMBL" id="JARBHB010000007">
    <property type="protein sequence ID" value="KAJ8878420.1"/>
    <property type="molecule type" value="Genomic_DNA"/>
</dbReference>
<evidence type="ECO:0000313" key="3">
    <source>
        <dbReference type="Proteomes" id="UP001159363"/>
    </source>
</evidence>
<protein>
    <submittedName>
        <fullName evidence="2">Uncharacterized protein</fullName>
    </submittedName>
</protein>
<feature type="region of interest" description="Disordered" evidence="1">
    <location>
        <begin position="73"/>
        <end position="99"/>
    </location>
</feature>
<dbReference type="CDD" id="cd21973">
    <property type="entry name" value="KLF6_7_N-like"/>
    <property type="match status" value="1"/>
</dbReference>